<comment type="caution">
    <text evidence="2">The sequence shown here is derived from an EMBL/GenBank/DDBJ whole genome shotgun (WGS) entry which is preliminary data.</text>
</comment>
<feature type="compositionally biased region" description="Gly residues" evidence="1">
    <location>
        <begin position="123"/>
        <end position="135"/>
    </location>
</feature>
<evidence type="ECO:0000313" key="3">
    <source>
        <dbReference type="Proteomes" id="UP001367508"/>
    </source>
</evidence>
<reference evidence="2 3" key="1">
    <citation type="submission" date="2024-01" db="EMBL/GenBank/DDBJ databases">
        <title>The genomes of 5 underutilized Papilionoideae crops provide insights into root nodulation and disease resistanc.</title>
        <authorList>
            <person name="Jiang F."/>
        </authorList>
    </citation>
    <scope>NUCLEOTIDE SEQUENCE [LARGE SCALE GENOMIC DNA]</scope>
    <source>
        <strain evidence="2">LVBAO_FW01</strain>
        <tissue evidence="2">Leaves</tissue>
    </source>
</reference>
<dbReference type="EMBL" id="JAYMYQ010000010">
    <property type="protein sequence ID" value="KAK7308723.1"/>
    <property type="molecule type" value="Genomic_DNA"/>
</dbReference>
<sequence length="286" mass="32116">MNTAQVTACQPGISVKNVSKLHMLPSRPCVLRKSIDPCSRLLLTIRAEQSFGLKCRPVLHSQKPLHICLAGGEGMVGNNDENSPWKAIEEAMEKFKGQSVEDVLRKQIEKGEFYDNDGSGMEPPGGGGSGSGGRPDGSDGSEDESSGSFEENLQVFLATSGLLFMYIYILSGKELTRLAKDYIRYLFGGYQSVRLRNVMNQWQQIYESFTAKEEEEEDSYWLEKAILYTPTWWQDPDAYGEDLRNYVSSNPDVAIKLKEELELDSVEDVMDYLDSDEDEDEDEDGD</sequence>
<evidence type="ECO:0000313" key="2">
    <source>
        <dbReference type="EMBL" id="KAK7308723.1"/>
    </source>
</evidence>
<evidence type="ECO:0000256" key="1">
    <source>
        <dbReference type="SAM" id="MobiDB-lite"/>
    </source>
</evidence>
<accession>A0AAN9K1G2</accession>
<feature type="region of interest" description="Disordered" evidence="1">
    <location>
        <begin position="113"/>
        <end position="147"/>
    </location>
</feature>
<dbReference type="PANTHER" id="PTHR35483">
    <property type="entry name" value="NUCLEUSENVELOPE PROTEIN"/>
    <property type="match status" value="1"/>
</dbReference>
<dbReference type="GO" id="GO:0009507">
    <property type="term" value="C:chloroplast"/>
    <property type="evidence" value="ECO:0007669"/>
    <property type="project" value="TreeGrafter"/>
</dbReference>
<gene>
    <name evidence="2" type="ORF">VNO77_42349</name>
</gene>
<protein>
    <submittedName>
        <fullName evidence="2">Uncharacterized protein</fullName>
    </submittedName>
</protein>
<proteinExistence type="predicted"/>
<dbReference type="AlphaFoldDB" id="A0AAN9K1G2"/>
<keyword evidence="3" id="KW-1185">Reference proteome</keyword>
<dbReference type="Proteomes" id="UP001367508">
    <property type="component" value="Unassembled WGS sequence"/>
</dbReference>
<dbReference type="PANTHER" id="PTHR35483:SF1">
    <property type="entry name" value="GLYCINE-RICH PROTEIN-RELATED"/>
    <property type="match status" value="1"/>
</dbReference>
<organism evidence="2 3">
    <name type="scientific">Canavalia gladiata</name>
    <name type="common">Sword bean</name>
    <name type="synonym">Dolichos gladiatus</name>
    <dbReference type="NCBI Taxonomy" id="3824"/>
    <lineage>
        <taxon>Eukaryota</taxon>
        <taxon>Viridiplantae</taxon>
        <taxon>Streptophyta</taxon>
        <taxon>Embryophyta</taxon>
        <taxon>Tracheophyta</taxon>
        <taxon>Spermatophyta</taxon>
        <taxon>Magnoliopsida</taxon>
        <taxon>eudicotyledons</taxon>
        <taxon>Gunneridae</taxon>
        <taxon>Pentapetalae</taxon>
        <taxon>rosids</taxon>
        <taxon>fabids</taxon>
        <taxon>Fabales</taxon>
        <taxon>Fabaceae</taxon>
        <taxon>Papilionoideae</taxon>
        <taxon>50 kb inversion clade</taxon>
        <taxon>NPAAA clade</taxon>
        <taxon>indigoferoid/millettioid clade</taxon>
        <taxon>Phaseoleae</taxon>
        <taxon>Canavalia</taxon>
    </lineage>
</organism>
<name>A0AAN9K1G2_CANGL</name>